<dbReference type="OrthoDB" id="9803238at2"/>
<dbReference type="Gene3D" id="3.40.50.2000">
    <property type="entry name" value="Glycogen Phosphorylase B"/>
    <property type="match status" value="2"/>
</dbReference>
<dbReference type="Pfam" id="PF02350">
    <property type="entry name" value="Epimerase_2"/>
    <property type="match status" value="1"/>
</dbReference>
<name>A0A084JP49_9FIRM</name>
<dbReference type="GO" id="GO:0006047">
    <property type="term" value="P:UDP-N-acetylglucosamine metabolic process"/>
    <property type="evidence" value="ECO:0007669"/>
    <property type="project" value="InterPro"/>
</dbReference>
<dbReference type="EMBL" id="JPME01000010">
    <property type="protein sequence ID" value="KEZ90733.1"/>
    <property type="molecule type" value="Genomic_DNA"/>
</dbReference>
<dbReference type="PANTHER" id="PTHR43174">
    <property type="entry name" value="UDP-N-ACETYLGLUCOSAMINE 2-EPIMERASE"/>
    <property type="match status" value="1"/>
</dbReference>
<feature type="domain" description="UDP-N-acetylglucosamine 2-epimerase" evidence="1">
    <location>
        <begin position="24"/>
        <end position="367"/>
    </location>
</feature>
<dbReference type="PANTHER" id="PTHR43174:SF3">
    <property type="entry name" value="UDP-N-ACETYLGLUCOSAMINE 2-EPIMERASE"/>
    <property type="match status" value="1"/>
</dbReference>
<protein>
    <submittedName>
        <fullName evidence="2">UDP-N-acetylglucosamine 2-epimerase</fullName>
    </submittedName>
</protein>
<dbReference type="RefSeq" id="WP_038280000.1">
    <property type="nucleotide sequence ID" value="NZ_JPME01000010.1"/>
</dbReference>
<comment type="caution">
    <text evidence="2">The sequence shown here is derived from an EMBL/GenBank/DDBJ whole genome shotgun (WGS) entry which is preliminary data.</text>
</comment>
<gene>
    <name evidence="2" type="ORF">IO98_08345</name>
</gene>
<organism evidence="2 3">
    <name type="scientific">Lacrimispora celerecrescens</name>
    <dbReference type="NCBI Taxonomy" id="29354"/>
    <lineage>
        <taxon>Bacteria</taxon>
        <taxon>Bacillati</taxon>
        <taxon>Bacillota</taxon>
        <taxon>Clostridia</taxon>
        <taxon>Lachnospirales</taxon>
        <taxon>Lachnospiraceae</taxon>
        <taxon>Lacrimispora</taxon>
    </lineage>
</organism>
<dbReference type="InterPro" id="IPR020004">
    <property type="entry name" value="UDP-GlcNAc_Epase"/>
</dbReference>
<proteinExistence type="predicted"/>
<dbReference type="STRING" id="29354.IO98_08345"/>
<evidence type="ECO:0000313" key="3">
    <source>
        <dbReference type="Proteomes" id="UP000028525"/>
    </source>
</evidence>
<evidence type="ECO:0000259" key="1">
    <source>
        <dbReference type="Pfam" id="PF02350"/>
    </source>
</evidence>
<dbReference type="NCBIfam" id="TIGR03568">
    <property type="entry name" value="NeuC_NnaA"/>
    <property type="match status" value="1"/>
</dbReference>
<dbReference type="InterPro" id="IPR003331">
    <property type="entry name" value="UDP_GlcNAc_Epimerase_2_dom"/>
</dbReference>
<reference evidence="2 3" key="1">
    <citation type="submission" date="2014-07" db="EMBL/GenBank/DDBJ databases">
        <title>Draft genome of Clostridium celerecrescens 152B isolated from sediments associated with methane hydrate from Krishna Godavari basin.</title>
        <authorList>
            <person name="Honkalas V.S."/>
            <person name="Dabir A.P."/>
            <person name="Arora P."/>
            <person name="Dhakephalkar P.K."/>
        </authorList>
    </citation>
    <scope>NUCLEOTIDE SEQUENCE [LARGE SCALE GENOMIC DNA]</scope>
    <source>
        <strain evidence="2 3">152B</strain>
    </source>
</reference>
<accession>A0A084JP49</accession>
<keyword evidence="3" id="KW-1185">Reference proteome</keyword>
<dbReference type="GO" id="GO:0004553">
    <property type="term" value="F:hydrolase activity, hydrolyzing O-glycosyl compounds"/>
    <property type="evidence" value="ECO:0007669"/>
    <property type="project" value="InterPro"/>
</dbReference>
<dbReference type="Proteomes" id="UP000028525">
    <property type="component" value="Unassembled WGS sequence"/>
</dbReference>
<dbReference type="InterPro" id="IPR029767">
    <property type="entry name" value="WecB-like"/>
</dbReference>
<sequence length="387" mass="43073">MIKLCVVTGNRAEYGLLKPVLDRVGQDPDFKLQIIVTGSHLDTRYGHGCVDMENNGITIDEKIEMNLASDTSLGICKSMGLEMISLSEAYQRLKPDMVLLLGDRYEIFAAASAAVICNIPIAHIHGGEITRGAYDDSLRHAISKMSYLHFTSTMEYRKRVIQLGEAPDRVYWVGALGIENIKTMKLLTRQELEEKLRISLIPPIALVTFHPATLEQESPSEQFKPLEDALLHFPNLFVVFTKSNSDNGGNRINEMINAYASRNPDMSAVFPSLGSLNYLSLMNCCQAVIGNSSSGILEAPFFKVPSVNIGNRQAGRIAPASVISCGYSVNEIVTAIQKALSFERYQEEAPNPYEGMETSKQIVSVIKQTFKKGIQLEKHFYDVEWRL</sequence>
<dbReference type="SUPFAM" id="SSF53756">
    <property type="entry name" value="UDP-Glycosyltransferase/glycogen phosphorylase"/>
    <property type="match status" value="1"/>
</dbReference>
<dbReference type="AlphaFoldDB" id="A0A084JP49"/>
<evidence type="ECO:0000313" key="2">
    <source>
        <dbReference type="EMBL" id="KEZ90733.1"/>
    </source>
</evidence>
<dbReference type="CDD" id="cd03786">
    <property type="entry name" value="GTB_UDP-GlcNAc_2-Epimerase"/>
    <property type="match status" value="1"/>
</dbReference>